<dbReference type="CDD" id="cd02440">
    <property type="entry name" value="AdoMet_MTases"/>
    <property type="match status" value="1"/>
</dbReference>
<organism evidence="1 2">
    <name type="scientific">Candidatus Gallitreponema excrementavium</name>
    <dbReference type="NCBI Taxonomy" id="2840840"/>
    <lineage>
        <taxon>Bacteria</taxon>
        <taxon>Pseudomonadati</taxon>
        <taxon>Spirochaetota</taxon>
        <taxon>Spirochaetia</taxon>
        <taxon>Spirochaetales</taxon>
        <taxon>Candidatus Gallitreponema</taxon>
    </lineage>
</organism>
<dbReference type="Pfam" id="PF13489">
    <property type="entry name" value="Methyltransf_23"/>
    <property type="match status" value="1"/>
</dbReference>
<comment type="caution">
    <text evidence="1">The sequence shown here is derived from an EMBL/GenBank/DDBJ whole genome shotgun (WGS) entry which is preliminary data.</text>
</comment>
<evidence type="ECO:0000313" key="2">
    <source>
        <dbReference type="Proteomes" id="UP000823638"/>
    </source>
</evidence>
<dbReference type="SUPFAM" id="SSF53335">
    <property type="entry name" value="S-adenosyl-L-methionine-dependent methyltransferases"/>
    <property type="match status" value="1"/>
</dbReference>
<dbReference type="Gene3D" id="3.40.50.150">
    <property type="entry name" value="Vaccinia Virus protein VP39"/>
    <property type="match status" value="1"/>
</dbReference>
<reference evidence="1" key="2">
    <citation type="journal article" date="2021" name="PeerJ">
        <title>Extensive microbial diversity within the chicken gut microbiome revealed by metagenomics and culture.</title>
        <authorList>
            <person name="Gilroy R."/>
            <person name="Ravi A."/>
            <person name="Getino M."/>
            <person name="Pursley I."/>
            <person name="Horton D.L."/>
            <person name="Alikhan N.F."/>
            <person name="Baker D."/>
            <person name="Gharbi K."/>
            <person name="Hall N."/>
            <person name="Watson M."/>
            <person name="Adriaenssens E.M."/>
            <person name="Foster-Nyarko E."/>
            <person name="Jarju S."/>
            <person name="Secka A."/>
            <person name="Antonio M."/>
            <person name="Oren A."/>
            <person name="Chaudhuri R.R."/>
            <person name="La Ragione R."/>
            <person name="Hildebrand F."/>
            <person name="Pallen M.J."/>
        </authorList>
    </citation>
    <scope>NUCLEOTIDE SEQUENCE</scope>
    <source>
        <strain evidence="1">10532</strain>
    </source>
</reference>
<keyword evidence="1" id="KW-0808">Transferase</keyword>
<dbReference type="GO" id="GO:0032259">
    <property type="term" value="P:methylation"/>
    <property type="evidence" value="ECO:0007669"/>
    <property type="project" value="UniProtKB-KW"/>
</dbReference>
<sequence>MKKILIFPSTVRNRGTGHITRCLNLFRAVSNQGFFDVWIYQDEPGCGFDLEEILKENSLPVNRVTSDLNLYNWDLVVLDNFKTSGKYVKLLEKYTVLAIDEGGEGRKTFDYVLDIIPSGKTLDKNFNLYYPGFLSLPVNRKEKNLNLKEILLVIRGEKFKNAALKAAVKTAALFTESRVTALISGSPENLCKPGNLEITGYRENLKEELYKYDLVITYYGLTALEARAAGAKVILVSPGRLHKKLGRGEGFFTLPSLKLPEKVLVKIKKNPGLLLNGAGAFSDNNRKVSGCGAKDKPETLAGFVRKMDTGAIRLCPVCGRLSPVIHRFPERTFRRCPECSLVFQEVFFGSKMDYGEEYFFSQYQAQYGKSYLEDFQAIKKAGFERCSEIRKIIKTGTPVLLDIGCAYGPFLEAAKEKGFVPFGTDISEEACKYVSCRLGIPAVSSVFPDLNLNLLGSGDKFDVVSMWYVIEHFENLQEVLEKVSSIVKKGGVFCFSTPNYRGISGRKSSETFFKNSPSDHFTVWNKRAAKIILEKYGFKPVRFRFTGIHPERFPGKGYLKPGGKDLRGLKRFEYSTLFSLMKLLRLGDTFEVYGVKK</sequence>
<dbReference type="GO" id="GO:0008168">
    <property type="term" value="F:methyltransferase activity"/>
    <property type="evidence" value="ECO:0007669"/>
    <property type="project" value="UniProtKB-KW"/>
</dbReference>
<reference evidence="1" key="1">
    <citation type="submission" date="2020-10" db="EMBL/GenBank/DDBJ databases">
        <authorList>
            <person name="Gilroy R."/>
        </authorList>
    </citation>
    <scope>NUCLEOTIDE SEQUENCE</scope>
    <source>
        <strain evidence="1">10532</strain>
    </source>
</reference>
<dbReference type="Gene3D" id="3.40.50.11190">
    <property type="match status" value="1"/>
</dbReference>
<dbReference type="PANTHER" id="PTHR43861">
    <property type="entry name" value="TRANS-ACONITATE 2-METHYLTRANSFERASE-RELATED"/>
    <property type="match status" value="1"/>
</dbReference>
<dbReference type="EMBL" id="JADIMM010000023">
    <property type="protein sequence ID" value="MBO8456987.1"/>
    <property type="molecule type" value="Genomic_DNA"/>
</dbReference>
<dbReference type="AlphaFoldDB" id="A0A9D9HN92"/>
<dbReference type="InterPro" id="IPR029063">
    <property type="entry name" value="SAM-dependent_MTases_sf"/>
</dbReference>
<accession>A0A9D9HN92</accession>
<dbReference type="PANTHER" id="PTHR43861:SF6">
    <property type="entry name" value="METHYLTRANSFERASE TYPE 11"/>
    <property type="match status" value="1"/>
</dbReference>
<dbReference type="Proteomes" id="UP000823638">
    <property type="component" value="Unassembled WGS sequence"/>
</dbReference>
<keyword evidence="1" id="KW-0489">Methyltransferase</keyword>
<protein>
    <submittedName>
        <fullName evidence="1">Methyltransferase domain-containing protein</fullName>
    </submittedName>
</protein>
<evidence type="ECO:0000313" key="1">
    <source>
        <dbReference type="EMBL" id="MBO8456987.1"/>
    </source>
</evidence>
<name>A0A9D9HN92_9SPIR</name>
<gene>
    <name evidence="1" type="ORF">IAA81_02015</name>
</gene>
<proteinExistence type="predicted"/>